<dbReference type="AlphaFoldDB" id="U4L1T7"/>
<sequence length="56" mass="6607">MEEDDGLVRWKPYGEKEIIFSVNFAATILFRSSSNSRFLKSIFPKLGARNRIYEDY</sequence>
<dbReference type="Proteomes" id="UP000018144">
    <property type="component" value="Unassembled WGS sequence"/>
</dbReference>
<gene>
    <name evidence="1" type="ORF">PCON_05790</name>
</gene>
<accession>U4L1T7</accession>
<keyword evidence="2" id="KW-1185">Reference proteome</keyword>
<organism evidence="1 2">
    <name type="scientific">Pyronema omphalodes (strain CBS 100304)</name>
    <name type="common">Pyronema confluens</name>
    <dbReference type="NCBI Taxonomy" id="1076935"/>
    <lineage>
        <taxon>Eukaryota</taxon>
        <taxon>Fungi</taxon>
        <taxon>Dikarya</taxon>
        <taxon>Ascomycota</taxon>
        <taxon>Pezizomycotina</taxon>
        <taxon>Pezizomycetes</taxon>
        <taxon>Pezizales</taxon>
        <taxon>Pyronemataceae</taxon>
        <taxon>Pyronema</taxon>
    </lineage>
</organism>
<evidence type="ECO:0000313" key="1">
    <source>
        <dbReference type="EMBL" id="CCX06203.1"/>
    </source>
</evidence>
<evidence type="ECO:0000313" key="2">
    <source>
        <dbReference type="Proteomes" id="UP000018144"/>
    </source>
</evidence>
<protein>
    <submittedName>
        <fullName evidence="1">Uncharacterized protein</fullName>
    </submittedName>
</protein>
<reference evidence="1 2" key="1">
    <citation type="journal article" date="2013" name="PLoS Genet.">
        <title>The genome and development-dependent transcriptomes of Pyronema confluens: a window into fungal evolution.</title>
        <authorList>
            <person name="Traeger S."/>
            <person name="Altegoer F."/>
            <person name="Freitag M."/>
            <person name="Gabaldon T."/>
            <person name="Kempken F."/>
            <person name="Kumar A."/>
            <person name="Marcet-Houben M."/>
            <person name="Poggeler S."/>
            <person name="Stajich J.E."/>
            <person name="Nowrousian M."/>
        </authorList>
    </citation>
    <scope>NUCLEOTIDE SEQUENCE [LARGE SCALE GENOMIC DNA]</scope>
    <source>
        <strain evidence="2">CBS 100304</strain>
        <tissue evidence="1">Vegetative mycelium</tissue>
    </source>
</reference>
<proteinExistence type="predicted"/>
<name>U4L1T7_PYROM</name>
<dbReference type="EMBL" id="HF935281">
    <property type="protein sequence ID" value="CCX06203.1"/>
    <property type="molecule type" value="Genomic_DNA"/>
</dbReference>